<feature type="domain" description="TonB-dependent receptor plug" evidence="7">
    <location>
        <begin position="53"/>
        <end position="162"/>
    </location>
</feature>
<name>A0A501XQ09_9SPHN</name>
<evidence type="ECO:0000256" key="1">
    <source>
        <dbReference type="ARBA" id="ARBA00004442"/>
    </source>
</evidence>
<keyword evidence="9" id="KW-1185">Reference proteome</keyword>
<dbReference type="SUPFAM" id="SSF56935">
    <property type="entry name" value="Porins"/>
    <property type="match status" value="1"/>
</dbReference>
<dbReference type="Pfam" id="PF00593">
    <property type="entry name" value="TonB_dep_Rec_b-barrel"/>
    <property type="match status" value="1"/>
</dbReference>
<keyword evidence="4" id="KW-0798">TonB box</keyword>
<dbReference type="NCBIfam" id="TIGR01782">
    <property type="entry name" value="TonB-Xanth-Caul"/>
    <property type="match status" value="1"/>
</dbReference>
<evidence type="ECO:0000259" key="7">
    <source>
        <dbReference type="Pfam" id="PF07715"/>
    </source>
</evidence>
<comment type="similarity">
    <text evidence="4">Belongs to the TonB-dependent receptor family.</text>
</comment>
<dbReference type="InterPro" id="IPR010104">
    <property type="entry name" value="TonB_rcpt_bac"/>
</dbReference>
<gene>
    <name evidence="8" type="ORF">FJQ54_05825</name>
</gene>
<keyword evidence="5" id="KW-0732">Signal</keyword>
<evidence type="ECO:0000313" key="9">
    <source>
        <dbReference type="Proteomes" id="UP000319897"/>
    </source>
</evidence>
<comment type="subcellular location">
    <subcellularLocation>
        <location evidence="1 4">Cell outer membrane</location>
    </subcellularLocation>
</comment>
<dbReference type="EMBL" id="VFSU01000017">
    <property type="protein sequence ID" value="TPE62716.1"/>
    <property type="molecule type" value="Genomic_DNA"/>
</dbReference>
<keyword evidence="2 4" id="KW-0472">Membrane</keyword>
<dbReference type="GO" id="GO:0009279">
    <property type="term" value="C:cell outer membrane"/>
    <property type="evidence" value="ECO:0007669"/>
    <property type="project" value="UniProtKB-SubCell"/>
</dbReference>
<dbReference type="Pfam" id="PF07715">
    <property type="entry name" value="Plug"/>
    <property type="match status" value="1"/>
</dbReference>
<keyword evidence="8" id="KW-0675">Receptor</keyword>
<evidence type="ECO:0000256" key="2">
    <source>
        <dbReference type="ARBA" id="ARBA00023136"/>
    </source>
</evidence>
<keyword evidence="3" id="KW-0998">Cell outer membrane</keyword>
<comment type="caution">
    <text evidence="8">The sequence shown here is derived from an EMBL/GenBank/DDBJ whole genome shotgun (WGS) entry which is preliminary data.</text>
</comment>
<evidence type="ECO:0000256" key="4">
    <source>
        <dbReference type="RuleBase" id="RU003357"/>
    </source>
</evidence>
<dbReference type="PANTHER" id="PTHR40980:SF3">
    <property type="entry name" value="TONB-DEPENDENT RECEPTOR-LIKE BETA-BARREL DOMAIN-CONTAINING PROTEIN"/>
    <property type="match status" value="1"/>
</dbReference>
<dbReference type="InterPro" id="IPR012910">
    <property type="entry name" value="Plug_dom"/>
</dbReference>
<evidence type="ECO:0000256" key="5">
    <source>
        <dbReference type="SAM" id="SignalP"/>
    </source>
</evidence>
<evidence type="ECO:0000256" key="3">
    <source>
        <dbReference type="ARBA" id="ARBA00023237"/>
    </source>
</evidence>
<sequence>MLLGGTSLLVLGAGFAAPVRAQAAPAAEAPADESEIVVTGLRESATQARNIKKNAEVIVDSITAADIGALPDRSVSEALQRIPGVTLQRTNEARDPARLAAEGGGIFVRGLSWVRSELNGRDVFSASNGRGLSFEDISADLMAGVDVYKNPSADMIEGGVGGLVNLRTRKPLSEPGQIIAASGDYNYADLRKKGFWSASGLYTNKWDVAGGEFGVLFSGSINNIGNRTDSIQLGRYDPITPTGGEGGNALPNMPAGETFYIPNTVGYRRIDWEQRRIALNGVVQASPTPGMTFTFEGVYARATPRDLEYGVGAVTNPATGTSPSYVFDDRNVLVGGELTAEPLVFNTRNTRQTKVTQDYSINWHYEVDDRWTLSADFQRVYSTAKIMSMTAFTQFGVQEGWYNGSRPNLSWDTSGNSPSMSITENGASLSDKSNYWWYAAMDHLEDNEAGSWAQRADVEYKFDDNSFLKSFRAGVRATQKNAITRQTGWNWGLLSQAQWGGGPNAVFLDQTGNPSNAGLPDQAAWVGYSNFFRGKIAAPTGGWFATPGLTSNNISAYDYLKSTRTVDWSWRPLTEDSYTNATPAVDNVSAGITSQNEKTKAAYALLRFGSPDSGGAGSFDGNIGVRVVRTENDTSGVLLLNRPTVTMQTCLDNHPGNAAACAPLAQAYAFTDGQLRFPDQKFSNTYTNWLPTFNFRYFATDEVQLRFAAGQAMVRPSFAQMVPFNSLSFTFLADGTPDPTLPRVGVGGNPYLKPTISTQVDLSAEWYHGTSNSVTLALFYKDIKDFVYAGSVEETFVNNGVSMVFDVTRNMNGPSGKVKGLELAVQQFADFLPGGWSGLAVQANYTFVDSSGGANLAVNSLDPNQTTASNKPLPLEGMSKHSYNLALMYEKFGVSARLAYNWRSKYLLTTSAANLNAPVWFEDYGQLDGSFIYSINDNIKVGVQGTNLLNSRTYLQIGNVGLTPRYSWTDTDRRIAFLVRTRF</sequence>
<evidence type="ECO:0000259" key="6">
    <source>
        <dbReference type="Pfam" id="PF00593"/>
    </source>
</evidence>
<dbReference type="AlphaFoldDB" id="A0A501XQ09"/>
<organism evidence="8 9">
    <name type="scientific">Sandaracinobacter neustonicus</name>
    <dbReference type="NCBI Taxonomy" id="1715348"/>
    <lineage>
        <taxon>Bacteria</taxon>
        <taxon>Pseudomonadati</taxon>
        <taxon>Pseudomonadota</taxon>
        <taxon>Alphaproteobacteria</taxon>
        <taxon>Sphingomonadales</taxon>
        <taxon>Sphingosinicellaceae</taxon>
        <taxon>Sandaracinobacter</taxon>
    </lineage>
</organism>
<evidence type="ECO:0000313" key="8">
    <source>
        <dbReference type="EMBL" id="TPE62716.1"/>
    </source>
</evidence>
<feature type="signal peptide" evidence="5">
    <location>
        <begin position="1"/>
        <end position="23"/>
    </location>
</feature>
<dbReference type="PANTHER" id="PTHR40980">
    <property type="entry name" value="PLUG DOMAIN-CONTAINING PROTEIN"/>
    <property type="match status" value="1"/>
</dbReference>
<dbReference type="OrthoDB" id="5476657at2"/>
<dbReference type="Proteomes" id="UP000319897">
    <property type="component" value="Unassembled WGS sequence"/>
</dbReference>
<feature type="chain" id="PRO_5021251296" evidence="5">
    <location>
        <begin position="24"/>
        <end position="983"/>
    </location>
</feature>
<feature type="domain" description="TonB-dependent receptor-like beta-barrel" evidence="6">
    <location>
        <begin position="406"/>
        <end position="948"/>
    </location>
</feature>
<dbReference type="Gene3D" id="2.170.130.10">
    <property type="entry name" value="TonB-dependent receptor, plug domain"/>
    <property type="match status" value="1"/>
</dbReference>
<dbReference type="InterPro" id="IPR000531">
    <property type="entry name" value="Beta-barrel_TonB"/>
</dbReference>
<dbReference type="InterPro" id="IPR036942">
    <property type="entry name" value="Beta-barrel_TonB_sf"/>
</dbReference>
<dbReference type="InterPro" id="IPR037066">
    <property type="entry name" value="Plug_dom_sf"/>
</dbReference>
<protein>
    <submittedName>
        <fullName evidence="8">TonB-dependent receptor</fullName>
    </submittedName>
</protein>
<accession>A0A501XQ09</accession>
<reference evidence="8 9" key="1">
    <citation type="submission" date="2019-06" db="EMBL/GenBank/DDBJ databases">
        <authorList>
            <person name="Lee I."/>
            <person name="Jang G.I."/>
            <person name="Hwang C.Y."/>
        </authorList>
    </citation>
    <scope>NUCLEOTIDE SEQUENCE [LARGE SCALE GENOMIC DNA]</scope>
    <source>
        <strain evidence="8 9">PAMC 28131</strain>
    </source>
</reference>
<dbReference type="Gene3D" id="2.40.170.20">
    <property type="entry name" value="TonB-dependent receptor, beta-barrel domain"/>
    <property type="match status" value="1"/>
</dbReference>
<proteinExistence type="inferred from homology"/>